<feature type="compositionally biased region" description="Polar residues" evidence="1">
    <location>
        <begin position="75"/>
        <end position="88"/>
    </location>
</feature>
<dbReference type="EMBL" id="MU853555">
    <property type="protein sequence ID" value="KAK4147795.1"/>
    <property type="molecule type" value="Genomic_DNA"/>
</dbReference>
<protein>
    <recommendedName>
        <fullName evidence="4">Abscission/NoCut checkpoint regulator</fullName>
    </recommendedName>
</protein>
<feature type="compositionally biased region" description="Basic and acidic residues" evidence="1">
    <location>
        <begin position="215"/>
        <end position="231"/>
    </location>
</feature>
<dbReference type="InterPro" id="IPR044553">
    <property type="entry name" value="Bbox1_ANCHR"/>
</dbReference>
<evidence type="ECO:0000313" key="3">
    <source>
        <dbReference type="Proteomes" id="UP001302676"/>
    </source>
</evidence>
<dbReference type="Pfam" id="PF22586">
    <property type="entry name" value="ANCHR-like_BBOX"/>
    <property type="match status" value="1"/>
</dbReference>
<dbReference type="GeneID" id="87815716"/>
<feature type="region of interest" description="Disordered" evidence="1">
    <location>
        <begin position="57"/>
        <end position="136"/>
    </location>
</feature>
<feature type="compositionally biased region" description="Polar residues" evidence="1">
    <location>
        <begin position="99"/>
        <end position="127"/>
    </location>
</feature>
<comment type="caution">
    <text evidence="2">The sequence shown here is derived from an EMBL/GenBank/DDBJ whole genome shotgun (WGS) entry which is preliminary data.</text>
</comment>
<feature type="compositionally biased region" description="Acidic residues" evidence="1">
    <location>
        <begin position="200"/>
        <end position="212"/>
    </location>
</feature>
<name>A0AAN6VC07_9PEZI</name>
<organism evidence="2 3">
    <name type="scientific">Dichotomopilus funicola</name>
    <dbReference type="NCBI Taxonomy" id="1934379"/>
    <lineage>
        <taxon>Eukaryota</taxon>
        <taxon>Fungi</taxon>
        <taxon>Dikarya</taxon>
        <taxon>Ascomycota</taxon>
        <taxon>Pezizomycotina</taxon>
        <taxon>Sordariomycetes</taxon>
        <taxon>Sordariomycetidae</taxon>
        <taxon>Sordariales</taxon>
        <taxon>Chaetomiaceae</taxon>
        <taxon>Dichotomopilus</taxon>
    </lineage>
</organism>
<dbReference type="PANTHER" id="PTHR46603:SF1">
    <property type="entry name" value="ABSCISSION_NOCUT CHECKPOINT REGULATOR"/>
    <property type="match status" value="1"/>
</dbReference>
<gene>
    <name evidence="2" type="ORF">C8A04DRAFT_24348</name>
</gene>
<feature type="region of interest" description="Disordered" evidence="1">
    <location>
        <begin position="183"/>
        <end position="288"/>
    </location>
</feature>
<reference evidence="2" key="2">
    <citation type="submission" date="2023-05" db="EMBL/GenBank/DDBJ databases">
        <authorList>
            <consortium name="Lawrence Berkeley National Laboratory"/>
            <person name="Steindorff A."/>
            <person name="Hensen N."/>
            <person name="Bonometti L."/>
            <person name="Westerberg I."/>
            <person name="Brannstrom I.O."/>
            <person name="Guillou S."/>
            <person name="Cros-Aarteil S."/>
            <person name="Calhoun S."/>
            <person name="Haridas S."/>
            <person name="Kuo A."/>
            <person name="Mondo S."/>
            <person name="Pangilinan J."/>
            <person name="Riley R."/>
            <person name="Labutti K."/>
            <person name="Andreopoulos B."/>
            <person name="Lipzen A."/>
            <person name="Chen C."/>
            <person name="Yanf M."/>
            <person name="Daum C."/>
            <person name="Ng V."/>
            <person name="Clum A."/>
            <person name="Ohm R."/>
            <person name="Martin F."/>
            <person name="Silar P."/>
            <person name="Natvig D."/>
            <person name="Lalanne C."/>
            <person name="Gautier V."/>
            <person name="Ament-Velasquez S.L."/>
            <person name="Kruys A."/>
            <person name="Hutchinson M.I."/>
            <person name="Powell A.J."/>
            <person name="Barry K."/>
            <person name="Miller A.N."/>
            <person name="Grigoriev I.V."/>
            <person name="Debuchy R."/>
            <person name="Gladieux P."/>
            <person name="Thoren M.H."/>
            <person name="Johannesson H."/>
        </authorList>
    </citation>
    <scope>NUCLEOTIDE SEQUENCE</scope>
    <source>
        <strain evidence="2">CBS 141.50</strain>
    </source>
</reference>
<accession>A0AAN6VC07</accession>
<dbReference type="CDD" id="cd19817">
    <property type="entry name" value="Bbox1_ANCHR-like"/>
    <property type="match status" value="1"/>
</dbReference>
<evidence type="ECO:0000256" key="1">
    <source>
        <dbReference type="SAM" id="MobiDB-lite"/>
    </source>
</evidence>
<dbReference type="Proteomes" id="UP001302676">
    <property type="component" value="Unassembled WGS sequence"/>
</dbReference>
<feature type="region of interest" description="Disordered" evidence="1">
    <location>
        <begin position="315"/>
        <end position="339"/>
    </location>
</feature>
<dbReference type="RefSeq" id="XP_062641166.1">
    <property type="nucleotide sequence ID" value="XM_062779103.1"/>
</dbReference>
<evidence type="ECO:0008006" key="4">
    <source>
        <dbReference type="Google" id="ProtNLM"/>
    </source>
</evidence>
<sequence length="402" mass="43731">MPPPPPNDQSLLDRLNALKPTGVTLDKLDKPTNTVAPLDAEARAVSKEDALAARLRVLRSQPTKRSANHGDAQDQHASQPSPLAQETVTVEADKPVRPPNTSQKEGESPQPSSATQETQVSSVQKQPSYRLAAPFASDEDALDELLESLGGEDFDFTAEEVIELPLDTGPKDEARKVNDLIESFRRNARRGPSKALSDGDNGDNEDDDDSPDGEQMTRDVETLLSQIRDEISALPPPKDVSEDGDHSPHQGAHPNTASLNTEDDNPFTLPTVPYQLLDPAPVDTPDDDTVDENLSARMASLRGLGSVDALGLPSAPTFRPQDRNTPGNQGSGTGLLRSEKYSDEDQKTWCVVCLEDGVIECMGCDGDMYCARCWKEMHVGPSAGFEERGHEWVKVEKGRRRP</sequence>
<proteinExistence type="predicted"/>
<dbReference type="PANTHER" id="PTHR46603">
    <property type="entry name" value="ABSCISSION/NOCUT CHECKPOINT REGULATOR"/>
    <property type="match status" value="1"/>
</dbReference>
<dbReference type="SUPFAM" id="SSF57845">
    <property type="entry name" value="B-box zinc-binding domain"/>
    <property type="match status" value="1"/>
</dbReference>
<evidence type="ECO:0000313" key="2">
    <source>
        <dbReference type="EMBL" id="KAK4147795.1"/>
    </source>
</evidence>
<reference evidence="2" key="1">
    <citation type="journal article" date="2023" name="Mol. Phylogenet. Evol.">
        <title>Genome-scale phylogeny and comparative genomics of the fungal order Sordariales.</title>
        <authorList>
            <person name="Hensen N."/>
            <person name="Bonometti L."/>
            <person name="Westerberg I."/>
            <person name="Brannstrom I.O."/>
            <person name="Guillou S."/>
            <person name="Cros-Aarteil S."/>
            <person name="Calhoun S."/>
            <person name="Haridas S."/>
            <person name="Kuo A."/>
            <person name="Mondo S."/>
            <person name="Pangilinan J."/>
            <person name="Riley R."/>
            <person name="LaButti K."/>
            <person name="Andreopoulos B."/>
            <person name="Lipzen A."/>
            <person name="Chen C."/>
            <person name="Yan M."/>
            <person name="Daum C."/>
            <person name="Ng V."/>
            <person name="Clum A."/>
            <person name="Steindorff A."/>
            <person name="Ohm R.A."/>
            <person name="Martin F."/>
            <person name="Silar P."/>
            <person name="Natvig D.O."/>
            <person name="Lalanne C."/>
            <person name="Gautier V."/>
            <person name="Ament-Velasquez S.L."/>
            <person name="Kruys A."/>
            <person name="Hutchinson M.I."/>
            <person name="Powell A.J."/>
            <person name="Barry K."/>
            <person name="Miller A.N."/>
            <person name="Grigoriev I.V."/>
            <person name="Debuchy R."/>
            <person name="Gladieux P."/>
            <person name="Hiltunen Thoren M."/>
            <person name="Johannesson H."/>
        </authorList>
    </citation>
    <scope>NUCLEOTIDE SEQUENCE</scope>
    <source>
        <strain evidence="2">CBS 141.50</strain>
    </source>
</reference>
<feature type="compositionally biased region" description="Basic and acidic residues" evidence="1">
    <location>
        <begin position="239"/>
        <end position="248"/>
    </location>
</feature>
<dbReference type="AlphaFoldDB" id="A0AAN6VC07"/>
<keyword evidence="3" id="KW-1185">Reference proteome</keyword>